<keyword evidence="3" id="KW-1185">Reference proteome</keyword>
<feature type="region of interest" description="Disordered" evidence="1">
    <location>
        <begin position="56"/>
        <end position="103"/>
    </location>
</feature>
<protein>
    <submittedName>
        <fullName evidence="2">Uncharacterized protein</fullName>
    </submittedName>
</protein>
<name>A0ABR2P7A6_9ROSI</name>
<evidence type="ECO:0000313" key="2">
    <source>
        <dbReference type="EMBL" id="KAK8984137.1"/>
    </source>
</evidence>
<dbReference type="EMBL" id="JBBPBN010000078">
    <property type="protein sequence ID" value="KAK8984137.1"/>
    <property type="molecule type" value="Genomic_DNA"/>
</dbReference>
<evidence type="ECO:0000313" key="3">
    <source>
        <dbReference type="Proteomes" id="UP001396334"/>
    </source>
</evidence>
<dbReference type="Proteomes" id="UP001396334">
    <property type="component" value="Unassembled WGS sequence"/>
</dbReference>
<accession>A0ABR2P7A6</accession>
<gene>
    <name evidence="2" type="ORF">V6N11_029461</name>
</gene>
<organism evidence="2 3">
    <name type="scientific">Hibiscus sabdariffa</name>
    <name type="common">roselle</name>
    <dbReference type="NCBI Taxonomy" id="183260"/>
    <lineage>
        <taxon>Eukaryota</taxon>
        <taxon>Viridiplantae</taxon>
        <taxon>Streptophyta</taxon>
        <taxon>Embryophyta</taxon>
        <taxon>Tracheophyta</taxon>
        <taxon>Spermatophyta</taxon>
        <taxon>Magnoliopsida</taxon>
        <taxon>eudicotyledons</taxon>
        <taxon>Gunneridae</taxon>
        <taxon>Pentapetalae</taxon>
        <taxon>rosids</taxon>
        <taxon>malvids</taxon>
        <taxon>Malvales</taxon>
        <taxon>Malvaceae</taxon>
        <taxon>Malvoideae</taxon>
        <taxon>Hibiscus</taxon>
    </lineage>
</organism>
<reference evidence="2 3" key="1">
    <citation type="journal article" date="2024" name="G3 (Bethesda)">
        <title>Genome assembly of Hibiscus sabdariffa L. provides insights into metabolisms of medicinal natural products.</title>
        <authorList>
            <person name="Kim T."/>
        </authorList>
    </citation>
    <scope>NUCLEOTIDE SEQUENCE [LARGE SCALE GENOMIC DNA]</scope>
    <source>
        <strain evidence="2">TK-2024</strain>
        <tissue evidence="2">Old leaves</tissue>
    </source>
</reference>
<proteinExistence type="predicted"/>
<comment type="caution">
    <text evidence="2">The sequence shown here is derived from an EMBL/GenBank/DDBJ whole genome shotgun (WGS) entry which is preliminary data.</text>
</comment>
<sequence length="112" mass="12950">MDKPHRQGRHIQRFGASKKFQNFFKIHFKGFRDTIPSSVHNDEQRRARYRFIRNLEKLTPPHAGDVDDKANTGELGTNRQSRPGPPLEHGQQPNASQPCHPSIRLVFKTRLA</sequence>
<evidence type="ECO:0000256" key="1">
    <source>
        <dbReference type="SAM" id="MobiDB-lite"/>
    </source>
</evidence>